<evidence type="ECO:0000313" key="5">
    <source>
        <dbReference type="Proteomes" id="UP000593758"/>
    </source>
</evidence>
<feature type="region of interest" description="Disordered" evidence="2">
    <location>
        <begin position="148"/>
        <end position="309"/>
    </location>
</feature>
<name>A0A7M1SNT5_9MICO</name>
<dbReference type="InterPro" id="IPR008984">
    <property type="entry name" value="SMAD_FHA_dom_sf"/>
</dbReference>
<dbReference type="AlphaFoldDB" id="A0A7M1SNT5"/>
<evidence type="ECO:0000256" key="2">
    <source>
        <dbReference type="SAM" id="MobiDB-lite"/>
    </source>
</evidence>
<proteinExistence type="predicted"/>
<gene>
    <name evidence="4" type="ORF">IM660_10970</name>
</gene>
<dbReference type="CDD" id="cd00060">
    <property type="entry name" value="FHA"/>
    <property type="match status" value="1"/>
</dbReference>
<dbReference type="Proteomes" id="UP000593758">
    <property type="component" value="Chromosome"/>
</dbReference>
<dbReference type="RefSeq" id="WP_193495479.1">
    <property type="nucleotide sequence ID" value="NZ_CP063169.1"/>
</dbReference>
<dbReference type="PROSITE" id="PS50006">
    <property type="entry name" value="FHA_DOMAIN"/>
    <property type="match status" value="1"/>
</dbReference>
<organism evidence="4 5">
    <name type="scientific">Ruania alkalisoli</name>
    <dbReference type="NCBI Taxonomy" id="2779775"/>
    <lineage>
        <taxon>Bacteria</taxon>
        <taxon>Bacillati</taxon>
        <taxon>Actinomycetota</taxon>
        <taxon>Actinomycetes</taxon>
        <taxon>Micrococcales</taxon>
        <taxon>Ruaniaceae</taxon>
        <taxon>Ruania</taxon>
    </lineage>
</organism>
<feature type="compositionally biased region" description="Pro residues" evidence="2">
    <location>
        <begin position="174"/>
        <end position="183"/>
    </location>
</feature>
<dbReference type="EMBL" id="CP063169">
    <property type="protein sequence ID" value="QOR69236.1"/>
    <property type="molecule type" value="Genomic_DNA"/>
</dbReference>
<evidence type="ECO:0000313" key="4">
    <source>
        <dbReference type="EMBL" id="QOR69236.1"/>
    </source>
</evidence>
<evidence type="ECO:0000259" key="3">
    <source>
        <dbReference type="PROSITE" id="PS50006"/>
    </source>
</evidence>
<reference evidence="4 5" key="1">
    <citation type="submission" date="2020-10" db="EMBL/GenBank/DDBJ databases">
        <title>Haloactinobacterium sp. RN3S43, a bacterium isolated from saline soil.</title>
        <authorList>
            <person name="Sun J.-Q."/>
        </authorList>
    </citation>
    <scope>NUCLEOTIDE SEQUENCE [LARGE SCALE GENOMIC DNA]</scope>
    <source>
        <strain evidence="4 5">RN3S43</strain>
    </source>
</reference>
<keyword evidence="5" id="KW-1185">Reference proteome</keyword>
<dbReference type="SMART" id="SM00240">
    <property type="entry name" value="FHA"/>
    <property type="match status" value="1"/>
</dbReference>
<dbReference type="Gene3D" id="2.60.200.20">
    <property type="match status" value="1"/>
</dbReference>
<feature type="domain" description="FHA" evidence="3">
    <location>
        <begin position="378"/>
        <end position="434"/>
    </location>
</feature>
<accession>A0A7M1SNT5</accession>
<sequence length="473" mass="48231">MAMTDERAARYRPGTWTAVVTVSGSALLHPSYAEEDVIALWQSMADGTGIGEWLETLAGGGITGLADFALVQRAGPELRVLVRGGTVVIVGDQALRAEGMSTWREAVVPAASSSVTILAGDDAAADAHALPLVAGVVRADALTWGAPGESAGELSTPQSQSASSEAVPPVLGEPEPPTDPPAEPATASESVSASQAGPDPEELAEPQGAEHAVADSSAADANPPEPGPVSEATMHPGIEPPPDLPAESGIIDSLPWSVRSSQPSPPPAPFAAPGESSATDSAGDDVDEHTIRVPRRRAETGPAAPPAHASTLEADGAWEGDHDGSTILVSDVAAMRDATLTGVPGESDVRSGEPATSLEPETVLLLSTGIRVPLDRPVLIGRAPESSRFAAGVEPRLVTVPSPQQDISRTHVELRREGDHLLVTDLNSTNGTIVVLPGSAPRRLHAGEAVPVRAGTTVDLGDGVTGTIETPAP</sequence>
<keyword evidence="1" id="KW-0597">Phosphoprotein</keyword>
<evidence type="ECO:0000256" key="1">
    <source>
        <dbReference type="ARBA" id="ARBA00022553"/>
    </source>
</evidence>
<dbReference type="SUPFAM" id="SSF49879">
    <property type="entry name" value="SMAD/FHA domain"/>
    <property type="match status" value="1"/>
</dbReference>
<feature type="compositionally biased region" description="Low complexity" evidence="2">
    <location>
        <begin position="184"/>
        <end position="194"/>
    </location>
</feature>
<dbReference type="Pfam" id="PF00498">
    <property type="entry name" value="FHA"/>
    <property type="match status" value="1"/>
</dbReference>
<feature type="compositionally biased region" description="Basic and acidic residues" evidence="2">
    <location>
        <begin position="288"/>
        <end position="299"/>
    </location>
</feature>
<dbReference type="KEGG" id="halt:IM660_10970"/>
<feature type="compositionally biased region" description="Polar residues" evidence="2">
    <location>
        <begin position="153"/>
        <end position="164"/>
    </location>
</feature>
<protein>
    <submittedName>
        <fullName evidence="4">FHA domain-containing protein</fullName>
    </submittedName>
</protein>
<dbReference type="InterPro" id="IPR000253">
    <property type="entry name" value="FHA_dom"/>
</dbReference>